<dbReference type="Proteomes" id="UP000016057">
    <property type="component" value="Unassembled WGS sequence"/>
</dbReference>
<sequence length="233" mass="26210">MVKNLKQELNSERLLRVAKEITPGSRVADIGTDHAYLPVYLIENQIASYVIGSEIAEGPLENGRANVAKAGLSKQIELRFGSGVETLTTDDHIDTITICGMGGKTIVSILAKGWEDGLLPVKELVLQPNTDEHLVRFWLTQHGYTITNESLLTERKGTYEIITAQYTEEVPTYSHLELRFGPFLLAEKSVEFQEKQQKELENYQRVYQKIPEGTAKANYIAQKIKELKEVLSC</sequence>
<dbReference type="PANTHER" id="PTHR38451:SF1">
    <property type="entry name" value="TRNA (ADENINE(22)-N(1))-METHYLTRANSFERASE"/>
    <property type="match status" value="1"/>
</dbReference>
<organism evidence="1 2">
    <name type="scientific">Catellicoccus marimammalium M35/04/3</name>
    <dbReference type="NCBI Taxonomy" id="1234409"/>
    <lineage>
        <taxon>Bacteria</taxon>
        <taxon>Bacillati</taxon>
        <taxon>Bacillota</taxon>
        <taxon>Bacilli</taxon>
        <taxon>Lactobacillales</taxon>
        <taxon>Enterococcaceae</taxon>
        <taxon>Catellicoccus</taxon>
    </lineage>
</organism>
<keyword evidence="2" id="KW-1185">Reference proteome</keyword>
<dbReference type="eggNOG" id="COG2384">
    <property type="taxonomic scope" value="Bacteria"/>
</dbReference>
<keyword evidence="1" id="KW-0808">Transferase</keyword>
<dbReference type="STRING" id="1234409.C683_0217"/>
<dbReference type="EMBL" id="AMYT01000008">
    <property type="protein sequence ID" value="EKU27752.1"/>
    <property type="molecule type" value="Genomic_DNA"/>
</dbReference>
<gene>
    <name evidence="1" type="ORF">C683_0217</name>
</gene>
<reference evidence="1 2" key="1">
    <citation type="journal article" date="2013" name="Genome Announc.">
        <title>Draft Genome Sequence of Catellicoccus marimammalium, a Novel Species Commonly Found in Gull Feces.</title>
        <authorList>
            <person name="Weigand M.R."/>
            <person name="Ryu H."/>
            <person name="Bozcek L."/>
            <person name="Konstantinidis K.T."/>
            <person name="Santo Domingo J.W."/>
        </authorList>
    </citation>
    <scope>NUCLEOTIDE SEQUENCE [LARGE SCALE GENOMIC DNA]</scope>
    <source>
        <strain evidence="1 2">M35/04/3</strain>
    </source>
</reference>
<name>K8ZCH4_9ENTE</name>
<dbReference type="Gene3D" id="1.10.287.1890">
    <property type="match status" value="1"/>
</dbReference>
<evidence type="ECO:0000313" key="1">
    <source>
        <dbReference type="EMBL" id="EKU27752.1"/>
    </source>
</evidence>
<proteinExistence type="predicted"/>
<dbReference type="Pfam" id="PF04816">
    <property type="entry name" value="TrmK"/>
    <property type="match status" value="1"/>
</dbReference>
<dbReference type="PANTHER" id="PTHR38451">
    <property type="entry name" value="TRNA (ADENINE(22)-N(1))-METHYLTRANSFERASE"/>
    <property type="match status" value="1"/>
</dbReference>
<dbReference type="GO" id="GO:0160105">
    <property type="term" value="F:tRNA (adenine(22)-N1)-methyltransferase activity"/>
    <property type="evidence" value="ECO:0007669"/>
    <property type="project" value="InterPro"/>
</dbReference>
<dbReference type="Gene3D" id="3.40.50.150">
    <property type="entry name" value="Vaccinia Virus protein VP39"/>
    <property type="match status" value="1"/>
</dbReference>
<dbReference type="SUPFAM" id="SSF53335">
    <property type="entry name" value="S-adenosyl-L-methionine-dependent methyltransferases"/>
    <property type="match status" value="1"/>
</dbReference>
<dbReference type="PATRIC" id="fig|1234409.3.peg.188"/>
<accession>K8ZCH4</accession>
<evidence type="ECO:0000313" key="2">
    <source>
        <dbReference type="Proteomes" id="UP000016057"/>
    </source>
</evidence>
<dbReference type="PIRSF" id="PIRSF018637">
    <property type="entry name" value="TrmK"/>
    <property type="match status" value="1"/>
</dbReference>
<comment type="caution">
    <text evidence="1">The sequence shown here is derived from an EMBL/GenBank/DDBJ whole genome shotgun (WGS) entry which is preliminary data.</text>
</comment>
<dbReference type="GO" id="GO:0032259">
    <property type="term" value="P:methylation"/>
    <property type="evidence" value="ECO:0007669"/>
    <property type="project" value="UniProtKB-KW"/>
</dbReference>
<dbReference type="AlphaFoldDB" id="K8ZCH4"/>
<keyword evidence="1" id="KW-0489">Methyltransferase</keyword>
<dbReference type="InterPro" id="IPR029063">
    <property type="entry name" value="SAM-dependent_MTases_sf"/>
</dbReference>
<dbReference type="InterPro" id="IPR006901">
    <property type="entry name" value="TrmK"/>
</dbReference>
<protein>
    <submittedName>
        <fullName evidence="1">Putative tRNA-m1A22 methylase</fullName>
    </submittedName>
</protein>